<feature type="DNA-binding region" description="OmpR/PhoB-type" evidence="7">
    <location>
        <begin position="131"/>
        <end position="227"/>
    </location>
</feature>
<comment type="caution">
    <text evidence="10">The sequence shown here is derived from an EMBL/GenBank/DDBJ whole genome shotgun (WGS) entry which is preliminary data.</text>
</comment>
<gene>
    <name evidence="10" type="primary">phoB_2</name>
    <name evidence="10" type="ORF">MFU01_30950</name>
    <name evidence="11" type="ORF">SAMN05443572_106520</name>
</gene>
<evidence type="ECO:0000256" key="7">
    <source>
        <dbReference type="PROSITE-ProRule" id="PRU01091"/>
    </source>
</evidence>
<dbReference type="InterPro" id="IPR001867">
    <property type="entry name" value="OmpR/PhoB-type_DNA-bd"/>
</dbReference>
<dbReference type="PANTHER" id="PTHR48111:SF40">
    <property type="entry name" value="PHOSPHATE REGULON TRANSCRIPTIONAL REGULATORY PROTEIN PHOB"/>
    <property type="match status" value="1"/>
</dbReference>
<evidence type="ECO:0000313" key="13">
    <source>
        <dbReference type="Proteomes" id="UP000321514"/>
    </source>
</evidence>
<evidence type="ECO:0000259" key="9">
    <source>
        <dbReference type="PROSITE" id="PS51755"/>
    </source>
</evidence>
<keyword evidence="1 6" id="KW-0597">Phosphoprotein</keyword>
<dbReference type="Pfam" id="PF00486">
    <property type="entry name" value="Trans_reg_C"/>
    <property type="match status" value="1"/>
</dbReference>
<dbReference type="OrthoDB" id="9793321at2"/>
<name>A0A511T405_MYXFU</name>
<dbReference type="GO" id="GO:0005829">
    <property type="term" value="C:cytosol"/>
    <property type="evidence" value="ECO:0007669"/>
    <property type="project" value="TreeGrafter"/>
</dbReference>
<accession>A0A511T405</accession>
<dbReference type="InterPro" id="IPR016032">
    <property type="entry name" value="Sig_transdc_resp-reg_C-effctor"/>
</dbReference>
<evidence type="ECO:0000256" key="3">
    <source>
        <dbReference type="ARBA" id="ARBA00023015"/>
    </source>
</evidence>
<dbReference type="PANTHER" id="PTHR48111">
    <property type="entry name" value="REGULATOR OF RPOS"/>
    <property type="match status" value="1"/>
</dbReference>
<reference evidence="11 12" key="1">
    <citation type="submission" date="2016-10" db="EMBL/GenBank/DDBJ databases">
        <authorList>
            <person name="Varghese N."/>
            <person name="Submissions S."/>
        </authorList>
    </citation>
    <scope>NUCLEOTIDE SEQUENCE [LARGE SCALE GENOMIC DNA]</scope>
    <source>
        <strain evidence="11 12">DSM 16525</strain>
    </source>
</reference>
<dbReference type="SMART" id="SM00448">
    <property type="entry name" value="REC"/>
    <property type="match status" value="1"/>
</dbReference>
<dbReference type="GO" id="GO:0006355">
    <property type="term" value="P:regulation of DNA-templated transcription"/>
    <property type="evidence" value="ECO:0007669"/>
    <property type="project" value="InterPro"/>
</dbReference>
<evidence type="ECO:0000259" key="8">
    <source>
        <dbReference type="PROSITE" id="PS50110"/>
    </source>
</evidence>
<dbReference type="GO" id="GO:0000156">
    <property type="term" value="F:phosphorelay response regulator activity"/>
    <property type="evidence" value="ECO:0007669"/>
    <property type="project" value="TreeGrafter"/>
</dbReference>
<dbReference type="SUPFAM" id="SSF46894">
    <property type="entry name" value="C-terminal effector domain of the bipartite response regulators"/>
    <property type="match status" value="1"/>
</dbReference>
<dbReference type="Pfam" id="PF00072">
    <property type="entry name" value="Response_reg"/>
    <property type="match status" value="1"/>
</dbReference>
<dbReference type="GO" id="GO:0000976">
    <property type="term" value="F:transcription cis-regulatory region binding"/>
    <property type="evidence" value="ECO:0007669"/>
    <property type="project" value="TreeGrafter"/>
</dbReference>
<dbReference type="Gene3D" id="6.10.250.690">
    <property type="match status" value="1"/>
</dbReference>
<keyword evidence="4 7" id="KW-0238">DNA-binding</keyword>
<dbReference type="PROSITE" id="PS51755">
    <property type="entry name" value="OMPR_PHOB"/>
    <property type="match status" value="1"/>
</dbReference>
<dbReference type="CDD" id="cd00383">
    <property type="entry name" value="trans_reg_C"/>
    <property type="match status" value="1"/>
</dbReference>
<organism evidence="10 13">
    <name type="scientific">Myxococcus fulvus</name>
    <dbReference type="NCBI Taxonomy" id="33"/>
    <lineage>
        <taxon>Bacteria</taxon>
        <taxon>Pseudomonadati</taxon>
        <taxon>Myxococcota</taxon>
        <taxon>Myxococcia</taxon>
        <taxon>Myxococcales</taxon>
        <taxon>Cystobacterineae</taxon>
        <taxon>Myxococcaceae</taxon>
        <taxon>Myxococcus</taxon>
    </lineage>
</organism>
<proteinExistence type="predicted"/>
<dbReference type="Gene3D" id="1.10.10.10">
    <property type="entry name" value="Winged helix-like DNA-binding domain superfamily/Winged helix DNA-binding domain"/>
    <property type="match status" value="1"/>
</dbReference>
<keyword evidence="5" id="KW-0804">Transcription</keyword>
<dbReference type="Proteomes" id="UP000183760">
    <property type="component" value="Unassembled WGS sequence"/>
</dbReference>
<sequence>MAHVLIVDDEPDLAHLIDFNLRDSGFSTQLAGTGEAALVAAREKPPELVLLDLMLPDMSGIDVCRQLRAQSPSREVLIVMLTAKGEEADRIRGFEVGADDYVVKPFSVRELVLRLKAILRRGGTPQTTAESAPLALGALKLDLSAHRFYVEDKEVPLTALEFRLLGHLMTRTGRVQTREQLLEEVWGLSSSLETRTIDTHVMRLRDKLGPARTLLETVRGVGYRIVDPAH</sequence>
<evidence type="ECO:0000256" key="6">
    <source>
        <dbReference type="PROSITE-ProRule" id="PRU00169"/>
    </source>
</evidence>
<dbReference type="RefSeq" id="WP_046714872.1">
    <property type="nucleotide sequence ID" value="NZ_BJXR01000027.1"/>
</dbReference>
<dbReference type="Proteomes" id="UP000321514">
    <property type="component" value="Unassembled WGS sequence"/>
</dbReference>
<dbReference type="EMBL" id="BJXR01000027">
    <property type="protein sequence ID" value="GEN08058.1"/>
    <property type="molecule type" value="Genomic_DNA"/>
</dbReference>
<dbReference type="SUPFAM" id="SSF52172">
    <property type="entry name" value="CheY-like"/>
    <property type="match status" value="1"/>
</dbReference>
<evidence type="ECO:0000256" key="2">
    <source>
        <dbReference type="ARBA" id="ARBA00023012"/>
    </source>
</evidence>
<dbReference type="InterPro" id="IPR001789">
    <property type="entry name" value="Sig_transdc_resp-reg_receiver"/>
</dbReference>
<dbReference type="Gene3D" id="3.40.50.2300">
    <property type="match status" value="1"/>
</dbReference>
<dbReference type="GO" id="GO:0032993">
    <property type="term" value="C:protein-DNA complex"/>
    <property type="evidence" value="ECO:0007669"/>
    <property type="project" value="TreeGrafter"/>
</dbReference>
<dbReference type="EMBL" id="FOIB01000006">
    <property type="protein sequence ID" value="SEU23318.1"/>
    <property type="molecule type" value="Genomic_DNA"/>
</dbReference>
<evidence type="ECO:0000313" key="10">
    <source>
        <dbReference type="EMBL" id="GEN08058.1"/>
    </source>
</evidence>
<keyword evidence="2" id="KW-0902">Two-component regulatory system</keyword>
<dbReference type="AlphaFoldDB" id="A0A511T405"/>
<evidence type="ECO:0000313" key="12">
    <source>
        <dbReference type="Proteomes" id="UP000183760"/>
    </source>
</evidence>
<dbReference type="SMART" id="SM00862">
    <property type="entry name" value="Trans_reg_C"/>
    <property type="match status" value="1"/>
</dbReference>
<dbReference type="InterPro" id="IPR036388">
    <property type="entry name" value="WH-like_DNA-bd_sf"/>
</dbReference>
<evidence type="ECO:0000256" key="5">
    <source>
        <dbReference type="ARBA" id="ARBA00023163"/>
    </source>
</evidence>
<dbReference type="STRING" id="1334629.MFUL124B02_28775"/>
<dbReference type="InterPro" id="IPR011006">
    <property type="entry name" value="CheY-like_superfamily"/>
</dbReference>
<dbReference type="PROSITE" id="PS50110">
    <property type="entry name" value="RESPONSE_REGULATORY"/>
    <property type="match status" value="1"/>
</dbReference>
<dbReference type="InterPro" id="IPR039420">
    <property type="entry name" value="WalR-like"/>
</dbReference>
<keyword evidence="12" id="KW-1185">Reference proteome</keyword>
<reference evidence="10 13" key="2">
    <citation type="submission" date="2019-07" db="EMBL/GenBank/DDBJ databases">
        <title>Whole genome shotgun sequence of Myxococcus fulvus NBRC 100333.</title>
        <authorList>
            <person name="Hosoyama A."/>
            <person name="Uohara A."/>
            <person name="Ohji S."/>
            <person name="Ichikawa N."/>
        </authorList>
    </citation>
    <scope>NUCLEOTIDE SEQUENCE [LARGE SCALE GENOMIC DNA]</scope>
    <source>
        <strain evidence="10 13">NBRC 100333</strain>
    </source>
</reference>
<feature type="domain" description="OmpR/PhoB-type" evidence="9">
    <location>
        <begin position="131"/>
        <end position="227"/>
    </location>
</feature>
<evidence type="ECO:0000256" key="4">
    <source>
        <dbReference type="ARBA" id="ARBA00023125"/>
    </source>
</evidence>
<keyword evidence="3" id="KW-0805">Transcription regulation</keyword>
<evidence type="ECO:0000313" key="11">
    <source>
        <dbReference type="EMBL" id="SEU23318.1"/>
    </source>
</evidence>
<protein>
    <submittedName>
        <fullName evidence="10">DNA-binding response regulator</fullName>
    </submittedName>
    <submittedName>
        <fullName evidence="11">Two-component system, OmpR family, phosphate regulon response regulator PhoB</fullName>
    </submittedName>
</protein>
<evidence type="ECO:0000256" key="1">
    <source>
        <dbReference type="ARBA" id="ARBA00022553"/>
    </source>
</evidence>
<feature type="modified residue" description="4-aspartylphosphate" evidence="6">
    <location>
        <position position="52"/>
    </location>
</feature>
<feature type="domain" description="Response regulatory" evidence="8">
    <location>
        <begin position="3"/>
        <end position="119"/>
    </location>
</feature>
<dbReference type="FunFam" id="3.40.50.2300:FF:000001">
    <property type="entry name" value="DNA-binding response regulator PhoB"/>
    <property type="match status" value="1"/>
</dbReference>